<comment type="caution">
    <text evidence="2">The sequence shown here is derived from an EMBL/GenBank/DDBJ whole genome shotgun (WGS) entry which is preliminary data.</text>
</comment>
<protein>
    <submittedName>
        <fullName evidence="2">Uncharacterized protein</fullName>
    </submittedName>
</protein>
<dbReference type="EMBL" id="JBJJXI010000123">
    <property type="protein sequence ID" value="KAL3389648.1"/>
    <property type="molecule type" value="Genomic_DNA"/>
</dbReference>
<organism evidence="2 3">
    <name type="scientific">Trichogramma kaykai</name>
    <dbReference type="NCBI Taxonomy" id="54128"/>
    <lineage>
        <taxon>Eukaryota</taxon>
        <taxon>Metazoa</taxon>
        <taxon>Ecdysozoa</taxon>
        <taxon>Arthropoda</taxon>
        <taxon>Hexapoda</taxon>
        <taxon>Insecta</taxon>
        <taxon>Pterygota</taxon>
        <taxon>Neoptera</taxon>
        <taxon>Endopterygota</taxon>
        <taxon>Hymenoptera</taxon>
        <taxon>Apocrita</taxon>
        <taxon>Proctotrupomorpha</taxon>
        <taxon>Chalcidoidea</taxon>
        <taxon>Trichogrammatidae</taxon>
        <taxon>Trichogramma</taxon>
    </lineage>
</organism>
<name>A0ABD2W9L1_9HYME</name>
<evidence type="ECO:0000256" key="1">
    <source>
        <dbReference type="SAM" id="MobiDB-lite"/>
    </source>
</evidence>
<sequence length="262" mass="28384">MQGGPARYSRKQTSHRATHQERGARLLGLWASQARHGNPVWFTPYATVNLVAKLSPALALAGLDRHAQQPPCGGVVSSVGFLVMPAKRSLEESANRISGRISNLRRPPVHRLATLAAGGDRCARHKGRETVRIECQAFHLQLWSVKGLVEVPASSISKTMACWSLCVYYPHNVHDYTRGSSDSQTNVRSTTELPCRPLKVGTSSVLSSTASRRVSGLVTLHPHSIDHALKSPAMTRGLLPRASSVMFARRAENSISESLGGA</sequence>
<keyword evidence="3" id="KW-1185">Reference proteome</keyword>
<reference evidence="2 3" key="1">
    <citation type="journal article" date="2024" name="bioRxiv">
        <title>A reference genome for Trichogramma kaykai: A tiny desert-dwelling parasitoid wasp with competing sex-ratio distorters.</title>
        <authorList>
            <person name="Culotta J."/>
            <person name="Lindsey A.R."/>
        </authorList>
    </citation>
    <scope>NUCLEOTIDE SEQUENCE [LARGE SCALE GENOMIC DNA]</scope>
    <source>
        <strain evidence="2 3">KSX58</strain>
    </source>
</reference>
<dbReference type="AlphaFoldDB" id="A0ABD2W9L1"/>
<proteinExistence type="predicted"/>
<feature type="region of interest" description="Disordered" evidence="1">
    <location>
        <begin position="1"/>
        <end position="21"/>
    </location>
</feature>
<evidence type="ECO:0000313" key="2">
    <source>
        <dbReference type="EMBL" id="KAL3389648.1"/>
    </source>
</evidence>
<dbReference type="Proteomes" id="UP001627154">
    <property type="component" value="Unassembled WGS sequence"/>
</dbReference>
<gene>
    <name evidence="2" type="ORF">TKK_015838</name>
</gene>
<feature type="compositionally biased region" description="Basic residues" evidence="1">
    <location>
        <begin position="8"/>
        <end position="17"/>
    </location>
</feature>
<accession>A0ABD2W9L1</accession>
<evidence type="ECO:0000313" key="3">
    <source>
        <dbReference type="Proteomes" id="UP001627154"/>
    </source>
</evidence>